<dbReference type="GO" id="GO:0006869">
    <property type="term" value="P:lipid transport"/>
    <property type="evidence" value="ECO:0007669"/>
    <property type="project" value="UniProtKB-KW"/>
</dbReference>
<feature type="transmembrane region" description="Helical" evidence="9">
    <location>
        <begin position="744"/>
        <end position="763"/>
    </location>
</feature>
<keyword evidence="3 6" id="KW-0445">Lipid transport</keyword>
<evidence type="ECO:0000256" key="4">
    <source>
        <dbReference type="ARBA" id="ARBA00023121"/>
    </source>
</evidence>
<dbReference type="PROSITE" id="PS50003">
    <property type="entry name" value="PH_DOMAIN"/>
    <property type="match status" value="1"/>
</dbReference>
<comment type="similarity">
    <text evidence="1 5">Belongs to the OSBP family.</text>
</comment>
<dbReference type="Gene3D" id="2.30.29.30">
    <property type="entry name" value="Pleckstrin-homology domain (PH domain)/Phosphotyrosine-binding domain (PTB)"/>
    <property type="match status" value="1"/>
</dbReference>
<evidence type="ECO:0000259" key="10">
    <source>
        <dbReference type="PROSITE" id="PS50003"/>
    </source>
</evidence>
<dbReference type="SUPFAM" id="SSF50729">
    <property type="entry name" value="PH domain-like"/>
    <property type="match status" value="1"/>
</dbReference>
<accession>A0A0R3RXB9</accession>
<organism evidence="11 12">
    <name type="scientific">Elaeophora elaphi</name>
    <dbReference type="NCBI Taxonomy" id="1147741"/>
    <lineage>
        <taxon>Eukaryota</taxon>
        <taxon>Metazoa</taxon>
        <taxon>Ecdysozoa</taxon>
        <taxon>Nematoda</taxon>
        <taxon>Chromadorea</taxon>
        <taxon>Rhabditida</taxon>
        <taxon>Spirurina</taxon>
        <taxon>Spiruromorpha</taxon>
        <taxon>Filarioidea</taxon>
        <taxon>Onchocercidae</taxon>
        <taxon>Elaeophora</taxon>
    </lineage>
</organism>
<dbReference type="GO" id="GO:0015485">
    <property type="term" value="F:cholesterol binding"/>
    <property type="evidence" value="ECO:0007669"/>
    <property type="project" value="TreeGrafter"/>
</dbReference>
<dbReference type="InterPro" id="IPR001849">
    <property type="entry name" value="PH_domain"/>
</dbReference>
<dbReference type="FunFam" id="2.30.29.30:FF:000030">
    <property type="entry name" value="Oxysterol-binding protein"/>
    <property type="match status" value="1"/>
</dbReference>
<keyword evidence="4" id="KW-0446">Lipid-binding</keyword>
<evidence type="ECO:0000256" key="9">
    <source>
        <dbReference type="SAM" id="Phobius"/>
    </source>
</evidence>
<evidence type="ECO:0000256" key="3">
    <source>
        <dbReference type="ARBA" id="ARBA00023055"/>
    </source>
</evidence>
<proteinExistence type="inferred from homology"/>
<dbReference type="InterPro" id="IPR000648">
    <property type="entry name" value="Oxysterol-bd"/>
</dbReference>
<keyword evidence="9" id="KW-0812">Transmembrane</keyword>
<reference evidence="12" key="1">
    <citation type="submission" date="2017-02" db="UniProtKB">
        <authorList>
            <consortium name="WormBaseParasite"/>
        </authorList>
    </citation>
    <scope>IDENTIFICATION</scope>
</reference>
<dbReference type="Gene3D" id="1.10.287.2720">
    <property type="match status" value="1"/>
</dbReference>
<protein>
    <recommendedName>
        <fullName evidence="6">Oxysterol-binding protein</fullName>
    </recommendedName>
</protein>
<keyword evidence="9" id="KW-0472">Membrane</keyword>
<feature type="coiled-coil region" evidence="7">
    <location>
        <begin position="26"/>
        <end position="53"/>
    </location>
</feature>
<dbReference type="CDD" id="cd13286">
    <property type="entry name" value="PH_OPR5_ORP8"/>
    <property type="match status" value="1"/>
</dbReference>
<dbReference type="PROSITE" id="PS01013">
    <property type="entry name" value="OSBP"/>
    <property type="match status" value="1"/>
</dbReference>
<feature type="domain" description="PH" evidence="10">
    <location>
        <begin position="63"/>
        <end position="184"/>
    </location>
</feature>
<dbReference type="Gene3D" id="3.30.70.3490">
    <property type="match status" value="1"/>
</dbReference>
<dbReference type="InterPro" id="IPR018494">
    <property type="entry name" value="Oxysterol-bd_CS"/>
</dbReference>
<dbReference type="GO" id="GO:0032541">
    <property type="term" value="C:cortical endoplasmic reticulum"/>
    <property type="evidence" value="ECO:0007669"/>
    <property type="project" value="TreeGrafter"/>
</dbReference>
<name>A0A0R3RXB9_9BILA</name>
<dbReference type="SUPFAM" id="SSF144000">
    <property type="entry name" value="Oxysterol-binding protein-like"/>
    <property type="match status" value="1"/>
</dbReference>
<dbReference type="InterPro" id="IPR011993">
    <property type="entry name" value="PH-like_dom_sf"/>
</dbReference>
<dbReference type="InterPro" id="IPR037239">
    <property type="entry name" value="OSBP_sf"/>
</dbReference>
<dbReference type="Pfam" id="PF01237">
    <property type="entry name" value="Oxysterol_BP"/>
    <property type="match status" value="1"/>
</dbReference>
<feature type="region of interest" description="Disordered" evidence="8">
    <location>
        <begin position="663"/>
        <end position="703"/>
    </location>
</feature>
<feature type="region of interest" description="Disordered" evidence="8">
    <location>
        <begin position="595"/>
        <end position="618"/>
    </location>
</feature>
<dbReference type="WBParaSite" id="EEL_0000686201-mRNA-1">
    <property type="protein sequence ID" value="EEL_0000686201-mRNA-1"/>
    <property type="gene ID" value="EEL_0000686201"/>
</dbReference>
<evidence type="ECO:0000256" key="7">
    <source>
        <dbReference type="SAM" id="Coils"/>
    </source>
</evidence>
<evidence type="ECO:0000313" key="11">
    <source>
        <dbReference type="Proteomes" id="UP000050640"/>
    </source>
</evidence>
<dbReference type="PANTHER" id="PTHR10972:SF102">
    <property type="entry name" value="OXYSTEROL-BINDING PROTEIN"/>
    <property type="match status" value="1"/>
</dbReference>
<dbReference type="STRING" id="1147741.A0A0R3RXB9"/>
<feature type="compositionally biased region" description="Basic and acidic residues" evidence="8">
    <location>
        <begin position="598"/>
        <end position="611"/>
    </location>
</feature>
<sequence length="769" mass="88241">MIMTNLSPAESPLQLEQRSFSAANGNENVDDRKINLKKQKREYRDEKKRVTRELLTTLHDPTIVVMADWLKVRGTLRKWNRYFCILKPGLLLVYKSNKVDKPGHWIGTVLLNNCELIERPSKKDGFCFKLFHPMDQSIWATRGPLGESHGVVTIQPLPTTYLICRAPSEQAGGCWMDALHLTLRCSGLLMRTMCKISDCNQKEEEAIIDEQSAFGDISFSNTAESSLKFSEIEAEKHFDGLNDDIDRVTSDSGDETIGNEEESSYIQSDPEQFGSTVQVEDLADENKSLMWSLLKQVRPGMDLSKVTLPTFILEPRSFLEKLADFYYHSYIIAEATAEDDPLQRMKTIVKFYLSGFYKKPKGLKKPYNPILGETFRCKWEHPDNSTSYYVAEQVSHHPPVSALFLTNRKAGFNISGTILAKSKYYGNSLSAMMIGDVRITLLQRGETYVATLPYANCKGIMIGTLSMEYGGQVRIECNRTDYVCELDFKLKPFIGGTVNLITGDIKCKKESVAHIEGAWDGEIYISEKVNINVLKHRRLLVKQDADDVKTLLWSPTPDVIAKRLKRYEILLEEQGEWESKKLWLKVSEAIAQDNQKAATEEKSKLEDEQRSRAKSGVHHKPKWFKQDLLSKNYEYIHADYQAWDENDDIRQIEYDYVIRTKTKHGTKERSASPPSSASVQQEQSEDSDSPGNKRYQQKKRRHSLRDFDRLQQVQDTLDRTVQLLQRLETNFENRANVAVTQQQLIFIMAFFIIFHVIVLPLFVGSLRKL</sequence>
<dbReference type="FunFam" id="1.10.287.2720:FF:000002">
    <property type="entry name" value="Oxysterol-binding protein"/>
    <property type="match status" value="1"/>
</dbReference>
<keyword evidence="9" id="KW-1133">Transmembrane helix</keyword>
<evidence type="ECO:0000256" key="5">
    <source>
        <dbReference type="RuleBase" id="RU003844"/>
    </source>
</evidence>
<evidence type="ECO:0000256" key="2">
    <source>
        <dbReference type="ARBA" id="ARBA00022448"/>
    </source>
</evidence>
<dbReference type="SMART" id="SM00233">
    <property type="entry name" value="PH"/>
    <property type="match status" value="1"/>
</dbReference>
<keyword evidence="11" id="KW-1185">Reference proteome</keyword>
<dbReference type="Pfam" id="PF00169">
    <property type="entry name" value="PH"/>
    <property type="match status" value="1"/>
</dbReference>
<keyword evidence="2 6" id="KW-0813">Transport</keyword>
<evidence type="ECO:0000256" key="8">
    <source>
        <dbReference type="SAM" id="MobiDB-lite"/>
    </source>
</evidence>
<keyword evidence="7" id="KW-0175">Coiled coil</keyword>
<dbReference type="Proteomes" id="UP000050640">
    <property type="component" value="Unplaced"/>
</dbReference>
<dbReference type="PANTHER" id="PTHR10972">
    <property type="entry name" value="OXYSTEROL-BINDING PROTEIN-RELATED"/>
    <property type="match status" value="1"/>
</dbReference>
<dbReference type="GO" id="GO:0016020">
    <property type="term" value="C:membrane"/>
    <property type="evidence" value="ECO:0007669"/>
    <property type="project" value="TreeGrafter"/>
</dbReference>
<evidence type="ECO:0000256" key="6">
    <source>
        <dbReference type="RuleBase" id="RU003845"/>
    </source>
</evidence>
<dbReference type="Gene3D" id="2.40.160.120">
    <property type="match status" value="1"/>
</dbReference>
<evidence type="ECO:0000256" key="1">
    <source>
        <dbReference type="ARBA" id="ARBA00008842"/>
    </source>
</evidence>
<feature type="compositionally biased region" description="Low complexity" evidence="8">
    <location>
        <begin position="671"/>
        <end position="682"/>
    </location>
</feature>
<evidence type="ECO:0000313" key="12">
    <source>
        <dbReference type="WBParaSite" id="EEL_0000686201-mRNA-1"/>
    </source>
</evidence>
<dbReference type="AlphaFoldDB" id="A0A0R3RXB9"/>
<dbReference type="GO" id="GO:0005829">
    <property type="term" value="C:cytosol"/>
    <property type="evidence" value="ECO:0007669"/>
    <property type="project" value="TreeGrafter"/>
</dbReference>